<evidence type="ECO:0000313" key="2">
    <source>
        <dbReference type="Proteomes" id="UP000714275"/>
    </source>
</evidence>
<organism evidence="1 2">
    <name type="scientific">Suillus placidus</name>
    <dbReference type="NCBI Taxonomy" id="48579"/>
    <lineage>
        <taxon>Eukaryota</taxon>
        <taxon>Fungi</taxon>
        <taxon>Dikarya</taxon>
        <taxon>Basidiomycota</taxon>
        <taxon>Agaricomycotina</taxon>
        <taxon>Agaricomycetes</taxon>
        <taxon>Agaricomycetidae</taxon>
        <taxon>Boletales</taxon>
        <taxon>Suillineae</taxon>
        <taxon>Suillaceae</taxon>
        <taxon>Suillus</taxon>
    </lineage>
</organism>
<dbReference type="EMBL" id="JABBWD010000148">
    <property type="protein sequence ID" value="KAG1763805.1"/>
    <property type="molecule type" value="Genomic_DNA"/>
</dbReference>
<reference evidence="1" key="1">
    <citation type="journal article" date="2020" name="New Phytol.">
        <title>Comparative genomics reveals dynamic genome evolution in host specialist ectomycorrhizal fungi.</title>
        <authorList>
            <person name="Lofgren L.A."/>
            <person name="Nguyen N.H."/>
            <person name="Vilgalys R."/>
            <person name="Ruytinx J."/>
            <person name="Liao H.L."/>
            <person name="Branco S."/>
            <person name="Kuo A."/>
            <person name="LaButti K."/>
            <person name="Lipzen A."/>
            <person name="Andreopoulos W."/>
            <person name="Pangilinan J."/>
            <person name="Riley R."/>
            <person name="Hundley H."/>
            <person name="Na H."/>
            <person name="Barry K."/>
            <person name="Grigoriev I.V."/>
            <person name="Stajich J.E."/>
            <person name="Kennedy P.G."/>
        </authorList>
    </citation>
    <scope>NUCLEOTIDE SEQUENCE</scope>
    <source>
        <strain evidence="1">DOB743</strain>
    </source>
</reference>
<accession>A0A9P6ZGJ3</accession>
<comment type="caution">
    <text evidence="1">The sequence shown here is derived from an EMBL/GenBank/DDBJ whole genome shotgun (WGS) entry which is preliminary data.</text>
</comment>
<name>A0A9P6ZGJ3_9AGAM</name>
<dbReference type="Proteomes" id="UP000714275">
    <property type="component" value="Unassembled WGS sequence"/>
</dbReference>
<proteinExistence type="predicted"/>
<gene>
    <name evidence="1" type="ORF">EV702DRAFT_982573</name>
</gene>
<sequence>EWNDTVHYGFLSEFKLLKDTHSQRDILCKPWTVPGNHEVAAKYFKLKHAYEELQRLDVEICRLRTFIYDEDTFLAAHVEHLSLVDSMLA</sequence>
<dbReference type="OrthoDB" id="2680041at2759"/>
<feature type="non-terminal residue" evidence="1">
    <location>
        <position position="1"/>
    </location>
</feature>
<dbReference type="AlphaFoldDB" id="A0A9P6ZGJ3"/>
<keyword evidence="2" id="KW-1185">Reference proteome</keyword>
<evidence type="ECO:0000313" key="1">
    <source>
        <dbReference type="EMBL" id="KAG1763805.1"/>
    </source>
</evidence>
<protein>
    <submittedName>
        <fullName evidence="1">Uncharacterized protein</fullName>
    </submittedName>
</protein>